<protein>
    <recommendedName>
        <fullName evidence="3">Transcription initiation factor TFIID subunit 2</fullName>
    </recommendedName>
</protein>
<dbReference type="SUPFAM" id="SSF63737">
    <property type="entry name" value="Leukotriene A4 hydrolase N-terminal domain"/>
    <property type="match status" value="1"/>
</dbReference>
<dbReference type="InterPro" id="IPR042097">
    <property type="entry name" value="Aminopeptidase_N-like_N_sf"/>
</dbReference>
<dbReference type="InterPro" id="IPR016024">
    <property type="entry name" value="ARM-type_fold"/>
</dbReference>
<dbReference type="GO" id="GO:0006367">
    <property type="term" value="P:transcription initiation at RNA polymerase II promoter"/>
    <property type="evidence" value="ECO:0007669"/>
    <property type="project" value="TreeGrafter"/>
</dbReference>
<keyword evidence="6" id="KW-0539">Nucleus</keyword>
<dbReference type="PANTHER" id="PTHR15137:SF9">
    <property type="entry name" value="TRANSCRIPTION INITIATION FACTOR TFIID SUBUNIT 2"/>
    <property type="match status" value="1"/>
</dbReference>
<dbReference type="GO" id="GO:0016251">
    <property type="term" value="F:RNA polymerase II general transcription initiation factor activity"/>
    <property type="evidence" value="ECO:0007669"/>
    <property type="project" value="TreeGrafter"/>
</dbReference>
<dbReference type="Proteomes" id="UP001054821">
    <property type="component" value="Chromosome 5"/>
</dbReference>
<dbReference type="Gene3D" id="1.25.10.10">
    <property type="entry name" value="Leucine-rich Repeat Variant"/>
    <property type="match status" value="1"/>
</dbReference>
<evidence type="ECO:0000259" key="9">
    <source>
        <dbReference type="Pfam" id="PF25577"/>
    </source>
</evidence>
<dbReference type="InterPro" id="IPR027268">
    <property type="entry name" value="Peptidase_M4/M1_CTD_sf"/>
</dbReference>
<organism evidence="10 11">
    <name type="scientific">Prunus dulcis</name>
    <name type="common">Almond</name>
    <name type="synonym">Amygdalus dulcis</name>
    <dbReference type="NCBI Taxonomy" id="3755"/>
    <lineage>
        <taxon>Eukaryota</taxon>
        <taxon>Viridiplantae</taxon>
        <taxon>Streptophyta</taxon>
        <taxon>Embryophyta</taxon>
        <taxon>Tracheophyta</taxon>
        <taxon>Spermatophyta</taxon>
        <taxon>Magnoliopsida</taxon>
        <taxon>eudicotyledons</taxon>
        <taxon>Gunneridae</taxon>
        <taxon>Pentapetalae</taxon>
        <taxon>rosids</taxon>
        <taxon>fabids</taxon>
        <taxon>Rosales</taxon>
        <taxon>Rosaceae</taxon>
        <taxon>Amygdaloideae</taxon>
        <taxon>Amygdaleae</taxon>
        <taxon>Prunus</taxon>
    </lineage>
</organism>
<dbReference type="InterPro" id="IPR011989">
    <property type="entry name" value="ARM-like"/>
</dbReference>
<dbReference type="GO" id="GO:0005669">
    <property type="term" value="C:transcription factor TFIID complex"/>
    <property type="evidence" value="ECO:0007669"/>
    <property type="project" value="InterPro"/>
</dbReference>
<evidence type="ECO:0000313" key="11">
    <source>
        <dbReference type="Proteomes" id="UP001054821"/>
    </source>
</evidence>
<dbReference type="Gene3D" id="1.10.390.10">
    <property type="entry name" value="Neutral Protease Domain 2"/>
    <property type="match status" value="1"/>
</dbReference>
<feature type="compositionally biased region" description="Polar residues" evidence="7">
    <location>
        <begin position="378"/>
        <end position="388"/>
    </location>
</feature>
<dbReference type="GO" id="GO:0000976">
    <property type="term" value="F:transcription cis-regulatory region binding"/>
    <property type="evidence" value="ECO:0007669"/>
    <property type="project" value="TreeGrafter"/>
</dbReference>
<dbReference type="Pfam" id="PF25577">
    <property type="entry name" value="TPR_TAF2_C"/>
    <property type="match status" value="1"/>
</dbReference>
<evidence type="ECO:0000256" key="6">
    <source>
        <dbReference type="ARBA" id="ARBA00023242"/>
    </source>
</evidence>
<proteinExistence type="inferred from homology"/>
<evidence type="ECO:0000256" key="4">
    <source>
        <dbReference type="ARBA" id="ARBA00023015"/>
    </source>
</evidence>
<dbReference type="Pfam" id="PF25316">
    <property type="entry name" value="TAF2_3rd"/>
    <property type="match status" value="1"/>
</dbReference>
<evidence type="ECO:0000256" key="3">
    <source>
        <dbReference type="ARBA" id="ARBA00017363"/>
    </source>
</evidence>
<evidence type="ECO:0000256" key="7">
    <source>
        <dbReference type="SAM" id="MobiDB-lite"/>
    </source>
</evidence>
<evidence type="ECO:0000256" key="1">
    <source>
        <dbReference type="ARBA" id="ARBA00004123"/>
    </source>
</evidence>
<feature type="domain" description="Transcription initiation factor TFIID subunit 2 TPR repeats" evidence="9">
    <location>
        <begin position="497"/>
        <end position="766"/>
    </location>
</feature>
<keyword evidence="5" id="KW-0804">Transcription</keyword>
<dbReference type="SUPFAM" id="SSF55486">
    <property type="entry name" value="Metalloproteases ('zincins'), catalytic domain"/>
    <property type="match status" value="1"/>
</dbReference>
<comment type="caution">
    <text evidence="10">The sequence shown here is derived from an EMBL/GenBank/DDBJ whole genome shotgun (WGS) entry which is preliminary data.</text>
</comment>
<dbReference type="SUPFAM" id="SSF48371">
    <property type="entry name" value="ARM repeat"/>
    <property type="match status" value="1"/>
</dbReference>
<sequence>MELGYVAELCCRCGRPEANCMEQLVVDNEVQHSSGEAKQNVRLVRIDYWVEKAETGIHFHDTVLHTDNQIRRARCWFPCMDESSQSCCYDLEFTVAQNLVAVSTGSLLYQVLSKDDPPRKTYVYRLDVPLICQSFGYTVEFFHGAFSCYKDYLSINFPFGSYKQVFIEPEMAVSSLCSGASMSIFSSQVLFDEKIIDQTIDTRIKLAFALARQWFGVYITPRHLMMSGCWMARYRRYKANCAVCKADDSGATALSSAASCKDLYGTQCIGIYSKIRSWKSVAILQMLEKQMGPESFRKILQTIVLRAQDKTRPLRSLSTKEFRHFANKVGNLERPFLKEFFPRWVELCGCPVLRMGFSYNKRKNMVELAVLRGCTGLSDSSASVNANPESEKRDGDNGWPGMMSIRAHELDGTFDHPVLPMAGEVWQLLEIQCHSKLAARRFQKPKKGSKLDGADDNGDGAPALDMRSSMESPLLWMRADPEMEYLAEIHFNQPVQMWINQLEKDKDVVAQAQAIATLESLPQLPFSVVNALNNFLIDSKAFWRVRIEAAFALANTASEDTDWAGLLHLVKFYKSRRFDANIGLPKPNDFHDISEYFVLEVIPHAIAMVRAADKKSPREAVEFVLQLLKYNDNNGNPYSDVFWLAALIESVGELEFGQQSILFLSSLLKRIDRILQFDRLMPSYNGILSVSCIRSLTQIALKLLGFVPLDRVFELVKPFRDSKAIWQVRVEASRALLDLEFHCKGIDAALELFIKYLDEETSFRGQVKLAAGWLLIISFFVITYSASYKSLQEGPQHCLEYPEIINHFI</sequence>
<keyword evidence="4" id="KW-0805">Transcription regulation</keyword>
<evidence type="ECO:0000259" key="8">
    <source>
        <dbReference type="Pfam" id="PF25316"/>
    </source>
</evidence>
<dbReference type="EMBL" id="JAJFAZ020000005">
    <property type="protein sequence ID" value="KAI5330374.1"/>
    <property type="molecule type" value="Genomic_DNA"/>
</dbReference>
<evidence type="ECO:0000256" key="2">
    <source>
        <dbReference type="ARBA" id="ARBA00010937"/>
    </source>
</evidence>
<feature type="domain" description="Transcription initiation factor TFIID subunit 2 Ig-like" evidence="8">
    <location>
        <begin position="348"/>
        <end position="494"/>
    </location>
</feature>
<dbReference type="Gene3D" id="2.60.40.1730">
    <property type="entry name" value="tricorn interacting facor f3 domain"/>
    <property type="match status" value="1"/>
</dbReference>
<dbReference type="PANTHER" id="PTHR15137">
    <property type="entry name" value="TRANSCRIPTION INITIATION FACTOR TFIID"/>
    <property type="match status" value="1"/>
</dbReference>
<comment type="similarity">
    <text evidence="2">Belongs to the TAF2 family.</text>
</comment>
<dbReference type="InterPro" id="IPR057991">
    <property type="entry name" value="TPR_TAF2_C"/>
</dbReference>
<accession>A0AAD4VS99</accession>
<dbReference type="AlphaFoldDB" id="A0AAD4VS99"/>
<evidence type="ECO:0000256" key="5">
    <source>
        <dbReference type="ARBA" id="ARBA00023163"/>
    </source>
</evidence>
<name>A0AAD4VS99_PRUDU</name>
<gene>
    <name evidence="10" type="ORF">L3X38_029772</name>
</gene>
<keyword evidence="11" id="KW-1185">Reference proteome</keyword>
<comment type="subcellular location">
    <subcellularLocation>
        <location evidence="1">Nucleus</location>
    </subcellularLocation>
</comment>
<evidence type="ECO:0000313" key="10">
    <source>
        <dbReference type="EMBL" id="KAI5330374.1"/>
    </source>
</evidence>
<dbReference type="GO" id="GO:0003682">
    <property type="term" value="F:chromatin binding"/>
    <property type="evidence" value="ECO:0007669"/>
    <property type="project" value="TreeGrafter"/>
</dbReference>
<feature type="region of interest" description="Disordered" evidence="7">
    <location>
        <begin position="378"/>
        <end position="399"/>
    </location>
</feature>
<reference evidence="10 11" key="1">
    <citation type="journal article" date="2022" name="G3 (Bethesda)">
        <title>Whole-genome sequence and methylome profiling of the almond [Prunus dulcis (Mill.) D.A. Webb] cultivar 'Nonpareil'.</title>
        <authorList>
            <person name="D'Amico-Willman K.M."/>
            <person name="Ouma W.Z."/>
            <person name="Meulia T."/>
            <person name="Sideli G.M."/>
            <person name="Gradziel T.M."/>
            <person name="Fresnedo-Ramirez J."/>
        </authorList>
    </citation>
    <scope>NUCLEOTIDE SEQUENCE [LARGE SCALE GENOMIC DNA]</scope>
    <source>
        <strain evidence="10">Clone GOH B32 T37-40</strain>
    </source>
</reference>
<dbReference type="InterPro" id="IPR037813">
    <property type="entry name" value="TAF2"/>
</dbReference>
<dbReference type="InterPro" id="IPR057345">
    <property type="entry name" value="Ig-like_TAF2"/>
</dbReference>
<feature type="region of interest" description="Disordered" evidence="7">
    <location>
        <begin position="444"/>
        <end position="464"/>
    </location>
</feature>